<comment type="subcellular location">
    <subcellularLocation>
        <location evidence="1">Cell membrane</location>
        <topology evidence="1">Multi-pass membrane protein</topology>
    </subcellularLocation>
</comment>
<evidence type="ECO:0000313" key="10">
    <source>
        <dbReference type="Proteomes" id="UP001596138"/>
    </source>
</evidence>
<keyword evidence="6 8" id="KW-0472">Membrane</keyword>
<name>A0ABW1SXE3_9ACTN</name>
<evidence type="ECO:0000256" key="6">
    <source>
        <dbReference type="ARBA" id="ARBA00023136"/>
    </source>
</evidence>
<accession>A0ABW1SXE3</accession>
<feature type="transmembrane region" description="Helical" evidence="8">
    <location>
        <begin position="114"/>
        <end position="136"/>
    </location>
</feature>
<feature type="transmembrane region" description="Helical" evidence="8">
    <location>
        <begin position="88"/>
        <end position="108"/>
    </location>
</feature>
<reference evidence="10" key="1">
    <citation type="journal article" date="2019" name="Int. J. Syst. Evol. Microbiol.">
        <title>The Global Catalogue of Microorganisms (GCM) 10K type strain sequencing project: providing services to taxonomists for standard genome sequencing and annotation.</title>
        <authorList>
            <consortium name="The Broad Institute Genomics Platform"/>
            <consortium name="The Broad Institute Genome Sequencing Center for Infectious Disease"/>
            <person name="Wu L."/>
            <person name="Ma J."/>
        </authorList>
    </citation>
    <scope>NUCLEOTIDE SEQUENCE [LARGE SCALE GENOMIC DNA]</scope>
    <source>
        <strain evidence="10">CGMCC 4.7317</strain>
    </source>
</reference>
<protein>
    <submittedName>
        <fullName evidence="9">Glycosyltransferase family 87 protein</fullName>
        <ecNumber evidence="9">2.4.-.-</ecNumber>
    </submittedName>
</protein>
<comment type="similarity">
    <text evidence="7">Belongs to the glycosyltransferase 87 family.</text>
</comment>
<dbReference type="Pfam" id="PF09594">
    <property type="entry name" value="GT87"/>
    <property type="match status" value="1"/>
</dbReference>
<feature type="transmembrane region" description="Helical" evidence="8">
    <location>
        <begin position="284"/>
        <end position="304"/>
    </location>
</feature>
<feature type="transmembrane region" description="Helical" evidence="8">
    <location>
        <begin position="157"/>
        <end position="181"/>
    </location>
</feature>
<keyword evidence="5 8" id="KW-1133">Transmembrane helix</keyword>
<keyword evidence="3 9" id="KW-0808">Transferase</keyword>
<keyword evidence="10" id="KW-1185">Reference proteome</keyword>
<feature type="transmembrane region" description="Helical" evidence="8">
    <location>
        <begin position="219"/>
        <end position="239"/>
    </location>
</feature>
<feature type="transmembrane region" description="Helical" evidence="8">
    <location>
        <begin position="377"/>
        <end position="397"/>
    </location>
</feature>
<feature type="transmembrane region" description="Helical" evidence="8">
    <location>
        <begin position="187"/>
        <end position="212"/>
    </location>
</feature>
<dbReference type="EMBL" id="JBHSTI010000008">
    <property type="protein sequence ID" value="MFC6237077.1"/>
    <property type="molecule type" value="Genomic_DNA"/>
</dbReference>
<feature type="transmembrane region" description="Helical" evidence="8">
    <location>
        <begin position="16"/>
        <end position="35"/>
    </location>
</feature>
<keyword evidence="9" id="KW-0328">Glycosyltransferase</keyword>
<dbReference type="Proteomes" id="UP001596138">
    <property type="component" value="Unassembled WGS sequence"/>
</dbReference>
<gene>
    <name evidence="9" type="ORF">ACFQGU_04255</name>
</gene>
<keyword evidence="2" id="KW-1003">Cell membrane</keyword>
<dbReference type="InterPro" id="IPR018584">
    <property type="entry name" value="GT87"/>
</dbReference>
<evidence type="ECO:0000256" key="1">
    <source>
        <dbReference type="ARBA" id="ARBA00004651"/>
    </source>
</evidence>
<evidence type="ECO:0000256" key="2">
    <source>
        <dbReference type="ARBA" id="ARBA00022475"/>
    </source>
</evidence>
<evidence type="ECO:0000256" key="5">
    <source>
        <dbReference type="ARBA" id="ARBA00022989"/>
    </source>
</evidence>
<evidence type="ECO:0000256" key="8">
    <source>
        <dbReference type="SAM" id="Phobius"/>
    </source>
</evidence>
<feature type="transmembrane region" description="Helical" evidence="8">
    <location>
        <begin position="316"/>
        <end position="343"/>
    </location>
</feature>
<sequence length="421" mass="44419">MGAYVDGLLTPARVRVAAWVVVGLCVVAAVLNVVLGDLPGTAIGTTFLPDWFAHWTGGRMLLDGRASELYDPAAQQALQDSVTGGLPVLAWFVAPPVAALVYAPFAALPYVASGVVWAAVTIALLVASAALLRPLLPTYTDRQWRLALLCVAASQPVLELVCGGQDSALLLLVWVAGLRLLHAHRDLAAGAVLALGLVKPQLFVLVPLVLLVQRRWSALGAWVAATLALVGASLAVDGIDGNRAWVEALTSDRYHEVVQLGQSWMMHGIPSALVSLLPSSYAGAAQLVGLALGAVLVVALLLVVRRTPEATVSATWALVALTTVLLTPHILSYDLVLLIPAVLHLARGGGTRTTRLSLLALFLLTWTAWPRHELAALSPWLGWIGVSWAVVPLLVLWREAYRDLAAASTDADATTESARAA</sequence>
<evidence type="ECO:0000313" key="9">
    <source>
        <dbReference type="EMBL" id="MFC6237077.1"/>
    </source>
</evidence>
<evidence type="ECO:0000256" key="4">
    <source>
        <dbReference type="ARBA" id="ARBA00022692"/>
    </source>
</evidence>
<dbReference type="GO" id="GO:0016757">
    <property type="term" value="F:glycosyltransferase activity"/>
    <property type="evidence" value="ECO:0007669"/>
    <property type="project" value="UniProtKB-KW"/>
</dbReference>
<comment type="caution">
    <text evidence="9">The sequence shown here is derived from an EMBL/GenBank/DDBJ whole genome shotgun (WGS) entry which is preliminary data.</text>
</comment>
<dbReference type="EC" id="2.4.-.-" evidence="9"/>
<dbReference type="RefSeq" id="WP_386764122.1">
    <property type="nucleotide sequence ID" value="NZ_JBHSTI010000008.1"/>
</dbReference>
<keyword evidence="4 8" id="KW-0812">Transmembrane</keyword>
<organism evidence="9 10">
    <name type="scientific">Longivirga aurantiaca</name>
    <dbReference type="NCBI Taxonomy" id="1837743"/>
    <lineage>
        <taxon>Bacteria</taxon>
        <taxon>Bacillati</taxon>
        <taxon>Actinomycetota</taxon>
        <taxon>Actinomycetes</taxon>
        <taxon>Sporichthyales</taxon>
        <taxon>Sporichthyaceae</taxon>
        <taxon>Longivirga</taxon>
    </lineage>
</organism>
<proteinExistence type="inferred from homology"/>
<evidence type="ECO:0000256" key="7">
    <source>
        <dbReference type="ARBA" id="ARBA00024033"/>
    </source>
</evidence>
<evidence type="ECO:0000256" key="3">
    <source>
        <dbReference type="ARBA" id="ARBA00022679"/>
    </source>
</evidence>